<dbReference type="InterPro" id="IPR002550">
    <property type="entry name" value="CNNM"/>
</dbReference>
<sequence>MVPKNLAIAAPERTIRWTVALHSAFVAVARPGVVALDRVSAFLVRLCGLKAVDEVKRAVGAPQLASMLEASMQEGLIDGFEHELLSGALDLGRRTVASVMVPRAEVVTVGRWAPVHEVERVLAESGHSRLPLTGVDGGLLGLVHARSVLRLPAGTEDDTLTTEEVRTMAVLPPDRPLDEVLHRFLGERVRLAAVVGPTGWVGIVSLEDVLEELVGDIRDETDPAIADPSTSDPGLLDPGAGGT</sequence>
<keyword evidence="5" id="KW-1133">Transmembrane helix</keyword>
<dbReference type="PANTHER" id="PTHR43099:SF5">
    <property type="entry name" value="HLYC_CORC FAMILY TRANSPORTER"/>
    <property type="match status" value="1"/>
</dbReference>
<proteinExistence type="predicted"/>
<evidence type="ECO:0000313" key="9">
    <source>
        <dbReference type="EMBL" id="SVD20689.1"/>
    </source>
</evidence>
<evidence type="ECO:0000259" key="8">
    <source>
        <dbReference type="PROSITE" id="PS51371"/>
    </source>
</evidence>
<evidence type="ECO:0000256" key="5">
    <source>
        <dbReference type="ARBA" id="ARBA00022989"/>
    </source>
</evidence>
<dbReference type="SMART" id="SM00116">
    <property type="entry name" value="CBS"/>
    <property type="match status" value="2"/>
</dbReference>
<dbReference type="SUPFAM" id="SSF54631">
    <property type="entry name" value="CBS-domain pair"/>
    <property type="match status" value="1"/>
</dbReference>
<dbReference type="PANTHER" id="PTHR43099">
    <property type="entry name" value="UPF0053 PROTEIN YRKA"/>
    <property type="match status" value="1"/>
</dbReference>
<accession>A0A382TEZ8</accession>
<name>A0A382TEZ8_9ZZZZ</name>
<feature type="domain" description="CBS" evidence="8">
    <location>
        <begin position="100"/>
        <end position="159"/>
    </location>
</feature>
<evidence type="ECO:0000256" key="1">
    <source>
        <dbReference type="ARBA" id="ARBA00004651"/>
    </source>
</evidence>
<keyword evidence="4" id="KW-0677">Repeat</keyword>
<evidence type="ECO:0000256" key="6">
    <source>
        <dbReference type="ARBA" id="ARBA00023136"/>
    </source>
</evidence>
<dbReference type="Pfam" id="PF01595">
    <property type="entry name" value="CNNM"/>
    <property type="match status" value="1"/>
</dbReference>
<keyword evidence="3" id="KW-0812">Transmembrane</keyword>
<comment type="subcellular location">
    <subcellularLocation>
        <location evidence="1">Cell membrane</location>
        <topology evidence="1">Multi-pass membrane protein</topology>
    </subcellularLocation>
</comment>
<feature type="domain" description="CBS" evidence="8">
    <location>
        <begin position="160"/>
        <end position="220"/>
    </location>
</feature>
<dbReference type="PROSITE" id="PS51371">
    <property type="entry name" value="CBS"/>
    <property type="match status" value="2"/>
</dbReference>
<dbReference type="Pfam" id="PF00571">
    <property type="entry name" value="CBS"/>
    <property type="match status" value="2"/>
</dbReference>
<dbReference type="Gene3D" id="3.10.580.10">
    <property type="entry name" value="CBS-domain"/>
    <property type="match status" value="1"/>
</dbReference>
<organism evidence="9">
    <name type="scientific">marine metagenome</name>
    <dbReference type="NCBI Taxonomy" id="408172"/>
    <lineage>
        <taxon>unclassified sequences</taxon>
        <taxon>metagenomes</taxon>
        <taxon>ecological metagenomes</taxon>
    </lineage>
</organism>
<dbReference type="InterPro" id="IPR044751">
    <property type="entry name" value="Ion_transp-like_CBS"/>
</dbReference>
<dbReference type="EMBL" id="UINC01136122">
    <property type="protein sequence ID" value="SVD20689.1"/>
    <property type="molecule type" value="Genomic_DNA"/>
</dbReference>
<keyword evidence="2" id="KW-1003">Cell membrane</keyword>
<dbReference type="InterPro" id="IPR000644">
    <property type="entry name" value="CBS_dom"/>
</dbReference>
<evidence type="ECO:0000256" key="7">
    <source>
        <dbReference type="SAM" id="MobiDB-lite"/>
    </source>
</evidence>
<keyword evidence="6" id="KW-0472">Membrane</keyword>
<dbReference type="InterPro" id="IPR046342">
    <property type="entry name" value="CBS_dom_sf"/>
</dbReference>
<evidence type="ECO:0000256" key="3">
    <source>
        <dbReference type="ARBA" id="ARBA00022692"/>
    </source>
</evidence>
<dbReference type="GO" id="GO:0005886">
    <property type="term" value="C:plasma membrane"/>
    <property type="evidence" value="ECO:0007669"/>
    <property type="project" value="UniProtKB-SubCell"/>
</dbReference>
<reference evidence="9" key="1">
    <citation type="submission" date="2018-05" db="EMBL/GenBank/DDBJ databases">
        <authorList>
            <person name="Lanie J.A."/>
            <person name="Ng W.-L."/>
            <person name="Kazmierczak K.M."/>
            <person name="Andrzejewski T.M."/>
            <person name="Davidsen T.M."/>
            <person name="Wayne K.J."/>
            <person name="Tettelin H."/>
            <person name="Glass J.I."/>
            <person name="Rusch D."/>
            <person name="Podicherti R."/>
            <person name="Tsui H.-C.T."/>
            <person name="Winkler M.E."/>
        </authorList>
    </citation>
    <scope>NUCLEOTIDE SEQUENCE</scope>
</reference>
<protein>
    <recommendedName>
        <fullName evidence="8">CBS domain-containing protein</fullName>
    </recommendedName>
</protein>
<gene>
    <name evidence="9" type="ORF">METZ01_LOCUS373543</name>
</gene>
<feature type="region of interest" description="Disordered" evidence="7">
    <location>
        <begin position="220"/>
        <end position="243"/>
    </location>
</feature>
<evidence type="ECO:0000256" key="4">
    <source>
        <dbReference type="ARBA" id="ARBA00022737"/>
    </source>
</evidence>
<evidence type="ECO:0000256" key="2">
    <source>
        <dbReference type="ARBA" id="ARBA00022475"/>
    </source>
</evidence>
<dbReference type="InterPro" id="IPR051676">
    <property type="entry name" value="UPF0053_domain"/>
</dbReference>
<dbReference type="CDD" id="cd04590">
    <property type="entry name" value="CBS_pair_CorC_HlyC_assoc"/>
    <property type="match status" value="1"/>
</dbReference>
<dbReference type="AlphaFoldDB" id="A0A382TEZ8"/>